<dbReference type="InterPro" id="IPR043502">
    <property type="entry name" value="DNA/RNA_pol_sf"/>
</dbReference>
<evidence type="ECO:0000256" key="1">
    <source>
        <dbReference type="ARBA" id="ARBA00022750"/>
    </source>
</evidence>
<sequence length="1154" mass="129754">MASSPTPSSPLLTTTPISLSLGTIINYISIKLDESNYLLWRSQFVPILVANDLYGYVDGSVTPPQTTIKSTEGKEIPNPNFFSWCKVDQFVLSCINATLTQGILAQTLRHSTAHEVWESLHSMFLEQSQARFDLLKGDIQSIQKGDTALLSTYGHISHSTGSNRFSQQPQTQNRGCGQNFKGKPYLGKCQICRQQGHSAAKCPFRFKQNYNLIQMQQAFAAMNILETTLAAQPPNSDPCWYPDTGATSHMIADMPLLKQTQEYSGSDSVMVGNGASLPISHIGNIYFHSFGSQFQLKDVLYVPSIKKNLLSVAKFTIDNNCSFHFFPWGYCIKDLATRRTLLMGTIKDNLYPLHLFGSQLRPPNGALSQETTFLTSKTTPEVWHNRLGHPNFQVVTSLSSNKCLEISGALNKTFVCAACQMGKIPSISGYQYYIVFIDDFSRFIWLYPIKLKSDSVACFLHFKKMMENLLSTKIKYFQSDGALELTKGAFKYVLVDCGIIPQISCPHTQQQNGIVERKHRHITELRLSLMFHSFMPKPYWLEAFSTVAYLINRTHSKGYRCLDHKTSIIYTSCHVVFDESTFPFTSMVSTSPTLATHHQWVNLPIPSQKLQPSPISSPSPSLSPSPQPSTSPPSISLPQPNSSPLTVQSELVLDTLHFVTPPNHSIPDTPPPSSLPTTNVPPNPPSPPPFPLVPSYPMVTRLKSDKFNALLSNQTWSLVPHHPSMNIVGSKWVYKIKEKLDDSIERYKACLFAKSYNQQEGVDFTKTFSLVVKPITIRTVLSLSLTHHWPIRQLDVKNAFLHSMLSEEVYMEQPPGFRDSSHPTHVYRLHKAIYGLKQAPRAWFQKFNGFLLHYGFVYSRADPSMFVFRSSIGIMILLVYIDDIILTSSSSSLLHSFIRVLSQQFAMKDLGELHYFLGIEAKRTSTGLHLCQSKQIVGSFQYLTMTRPDITYAVNQAYQFMHSPTTMHLQAVKRILRYIKGTIDLGIHLTACFSLTLHAFSDADWAGCPDDRRSTTGYCIFIGLNLVSWSCKKQPTVAWSSAEAEYRALACTVAEVTWLHSLLHELQVSTQSPSLILVFFTVTMCQCYLYCCQTQCVSCSRTKHIENRLPFSFVISSLLVLLKCNLFVLTTNQIADIFTKGAGFLCVSLYFATN</sequence>
<dbReference type="InterPro" id="IPR054722">
    <property type="entry name" value="PolX-like_BBD"/>
</dbReference>
<dbReference type="GO" id="GO:0003676">
    <property type="term" value="F:nucleic acid binding"/>
    <property type="evidence" value="ECO:0007669"/>
    <property type="project" value="InterPro"/>
</dbReference>
<dbReference type="InterPro" id="IPR025724">
    <property type="entry name" value="GAG-pre-integrase_dom"/>
</dbReference>
<evidence type="ECO:0000259" key="3">
    <source>
        <dbReference type="PROSITE" id="PS50994"/>
    </source>
</evidence>
<dbReference type="AlphaFoldDB" id="A0A2N9IMJ2"/>
<keyword evidence="1" id="KW-0645">Protease</keyword>
<dbReference type="PANTHER" id="PTHR11439">
    <property type="entry name" value="GAG-POL-RELATED RETROTRANSPOSON"/>
    <property type="match status" value="1"/>
</dbReference>
<feature type="domain" description="Integrase catalytic" evidence="3">
    <location>
        <begin position="376"/>
        <end position="574"/>
    </location>
</feature>
<dbReference type="InterPro" id="IPR057670">
    <property type="entry name" value="SH3_retrovirus"/>
</dbReference>
<dbReference type="PANTHER" id="PTHR11439:SF524">
    <property type="entry name" value="RNA-DIRECTED DNA POLYMERASE, PROTEIN KINASE RLK-PELLE-DLSV FAMILY"/>
    <property type="match status" value="1"/>
</dbReference>
<feature type="region of interest" description="Disordered" evidence="2">
    <location>
        <begin position="607"/>
        <end position="644"/>
    </location>
</feature>
<keyword evidence="1" id="KW-0378">Hydrolase</keyword>
<dbReference type="Pfam" id="PF25597">
    <property type="entry name" value="SH3_retrovirus"/>
    <property type="match status" value="1"/>
</dbReference>
<reference evidence="4" key="1">
    <citation type="submission" date="2018-02" db="EMBL/GenBank/DDBJ databases">
        <authorList>
            <person name="Cohen D.B."/>
            <person name="Kent A.D."/>
        </authorList>
    </citation>
    <scope>NUCLEOTIDE SEQUENCE</scope>
</reference>
<feature type="region of interest" description="Disordered" evidence="2">
    <location>
        <begin position="660"/>
        <end position="688"/>
    </location>
</feature>
<feature type="compositionally biased region" description="Pro residues" evidence="2">
    <location>
        <begin position="615"/>
        <end position="631"/>
    </location>
</feature>
<feature type="compositionally biased region" description="Pro residues" evidence="2">
    <location>
        <begin position="668"/>
        <end position="688"/>
    </location>
</feature>
<dbReference type="SUPFAM" id="SSF56672">
    <property type="entry name" value="DNA/RNA polymerases"/>
    <property type="match status" value="1"/>
</dbReference>
<gene>
    <name evidence="4" type="ORF">FSB_LOCUS54688</name>
</gene>
<keyword evidence="1" id="KW-0064">Aspartyl protease</keyword>
<organism evidence="4">
    <name type="scientific">Fagus sylvatica</name>
    <name type="common">Beechnut</name>
    <dbReference type="NCBI Taxonomy" id="28930"/>
    <lineage>
        <taxon>Eukaryota</taxon>
        <taxon>Viridiplantae</taxon>
        <taxon>Streptophyta</taxon>
        <taxon>Embryophyta</taxon>
        <taxon>Tracheophyta</taxon>
        <taxon>Spermatophyta</taxon>
        <taxon>Magnoliopsida</taxon>
        <taxon>eudicotyledons</taxon>
        <taxon>Gunneridae</taxon>
        <taxon>Pentapetalae</taxon>
        <taxon>rosids</taxon>
        <taxon>fabids</taxon>
        <taxon>Fagales</taxon>
        <taxon>Fagaceae</taxon>
        <taxon>Fagus</taxon>
    </lineage>
</organism>
<dbReference type="Pfam" id="PF07727">
    <property type="entry name" value="RVT_2"/>
    <property type="match status" value="1"/>
</dbReference>
<dbReference type="InterPro" id="IPR036397">
    <property type="entry name" value="RNaseH_sf"/>
</dbReference>
<accession>A0A2N9IMJ2</accession>
<evidence type="ECO:0000313" key="4">
    <source>
        <dbReference type="EMBL" id="SPD26806.1"/>
    </source>
</evidence>
<dbReference type="EMBL" id="OIVN01006166">
    <property type="protein sequence ID" value="SPD26806.1"/>
    <property type="molecule type" value="Genomic_DNA"/>
</dbReference>
<dbReference type="InterPro" id="IPR001584">
    <property type="entry name" value="Integrase_cat-core"/>
</dbReference>
<dbReference type="GO" id="GO:0015074">
    <property type="term" value="P:DNA integration"/>
    <property type="evidence" value="ECO:0007669"/>
    <property type="project" value="InterPro"/>
</dbReference>
<dbReference type="Pfam" id="PF13976">
    <property type="entry name" value="gag_pre-integrs"/>
    <property type="match status" value="1"/>
</dbReference>
<dbReference type="PROSITE" id="PS50994">
    <property type="entry name" value="INTEGRASE"/>
    <property type="match status" value="1"/>
</dbReference>
<name>A0A2N9IMJ2_FAGSY</name>
<dbReference type="Gene3D" id="3.30.420.10">
    <property type="entry name" value="Ribonuclease H-like superfamily/Ribonuclease H"/>
    <property type="match status" value="1"/>
</dbReference>
<dbReference type="InterPro" id="IPR013103">
    <property type="entry name" value="RVT_2"/>
</dbReference>
<dbReference type="GO" id="GO:0004190">
    <property type="term" value="F:aspartic-type endopeptidase activity"/>
    <property type="evidence" value="ECO:0007669"/>
    <property type="project" value="UniProtKB-KW"/>
</dbReference>
<proteinExistence type="predicted"/>
<dbReference type="CDD" id="cd09272">
    <property type="entry name" value="RNase_HI_RT_Ty1"/>
    <property type="match status" value="1"/>
</dbReference>
<dbReference type="Pfam" id="PF22936">
    <property type="entry name" value="Pol_BBD"/>
    <property type="match status" value="1"/>
</dbReference>
<evidence type="ECO:0000256" key="2">
    <source>
        <dbReference type="SAM" id="MobiDB-lite"/>
    </source>
</evidence>
<dbReference type="SUPFAM" id="SSF53098">
    <property type="entry name" value="Ribonuclease H-like"/>
    <property type="match status" value="1"/>
</dbReference>
<protein>
    <recommendedName>
        <fullName evidence="3">Integrase catalytic domain-containing protein</fullName>
    </recommendedName>
</protein>
<dbReference type="InterPro" id="IPR012337">
    <property type="entry name" value="RNaseH-like_sf"/>
</dbReference>